<sequence length="94" mass="10110">GRTEKPKEIDINVIRASPIKMAGAFARAIAGQMGRGEPNMPKRQPCPECGGWKKRDRKTKAGAFYNCRPCDVEFFVVHPAAAVANIGQIAAGAI</sequence>
<feature type="non-terminal residue" evidence="1">
    <location>
        <position position="1"/>
    </location>
</feature>
<comment type="caution">
    <text evidence="1">The sequence shown here is derived from an EMBL/GenBank/DDBJ whole genome shotgun (WGS) entry which is preliminary data.</text>
</comment>
<dbReference type="EMBL" id="LAZR01005804">
    <property type="protein sequence ID" value="KKM97013.1"/>
    <property type="molecule type" value="Genomic_DNA"/>
</dbReference>
<evidence type="ECO:0000313" key="1">
    <source>
        <dbReference type="EMBL" id="KKM97013.1"/>
    </source>
</evidence>
<gene>
    <name evidence="1" type="ORF">LCGC14_1172470</name>
</gene>
<protein>
    <submittedName>
        <fullName evidence="1">Uncharacterized protein</fullName>
    </submittedName>
</protein>
<organism evidence="1">
    <name type="scientific">marine sediment metagenome</name>
    <dbReference type="NCBI Taxonomy" id="412755"/>
    <lineage>
        <taxon>unclassified sequences</taxon>
        <taxon>metagenomes</taxon>
        <taxon>ecological metagenomes</taxon>
    </lineage>
</organism>
<accession>A0A0F9LUD8</accession>
<dbReference type="AlphaFoldDB" id="A0A0F9LUD8"/>
<reference evidence="1" key="1">
    <citation type="journal article" date="2015" name="Nature">
        <title>Complex archaea that bridge the gap between prokaryotes and eukaryotes.</title>
        <authorList>
            <person name="Spang A."/>
            <person name="Saw J.H."/>
            <person name="Jorgensen S.L."/>
            <person name="Zaremba-Niedzwiedzka K."/>
            <person name="Martijn J."/>
            <person name="Lind A.E."/>
            <person name="van Eijk R."/>
            <person name="Schleper C."/>
            <person name="Guy L."/>
            <person name="Ettema T.J."/>
        </authorList>
    </citation>
    <scope>NUCLEOTIDE SEQUENCE</scope>
</reference>
<name>A0A0F9LUD8_9ZZZZ</name>
<proteinExistence type="predicted"/>